<dbReference type="AlphaFoldDB" id="A0A0M3HIA1"/>
<organism evidence="1 2">
    <name type="scientific">Ascaris lumbricoides</name>
    <name type="common">Giant roundworm</name>
    <dbReference type="NCBI Taxonomy" id="6252"/>
    <lineage>
        <taxon>Eukaryota</taxon>
        <taxon>Metazoa</taxon>
        <taxon>Ecdysozoa</taxon>
        <taxon>Nematoda</taxon>
        <taxon>Chromadorea</taxon>
        <taxon>Rhabditida</taxon>
        <taxon>Spirurina</taxon>
        <taxon>Ascaridomorpha</taxon>
        <taxon>Ascaridoidea</taxon>
        <taxon>Ascarididae</taxon>
        <taxon>Ascaris</taxon>
    </lineage>
</organism>
<keyword evidence="1" id="KW-1185">Reference proteome</keyword>
<dbReference type="Proteomes" id="UP000036681">
    <property type="component" value="Unplaced"/>
</dbReference>
<reference evidence="2" key="1">
    <citation type="submission" date="2017-02" db="UniProtKB">
        <authorList>
            <consortium name="WormBaseParasite"/>
        </authorList>
    </citation>
    <scope>IDENTIFICATION</scope>
</reference>
<evidence type="ECO:0000313" key="1">
    <source>
        <dbReference type="Proteomes" id="UP000036681"/>
    </source>
</evidence>
<evidence type="ECO:0000313" key="2">
    <source>
        <dbReference type="WBParaSite" id="ALUE_0000124601-mRNA-1"/>
    </source>
</evidence>
<protein>
    <submittedName>
        <fullName evidence="2">Uncharacterized protein</fullName>
    </submittedName>
</protein>
<proteinExistence type="predicted"/>
<dbReference type="WBParaSite" id="ALUE_0000124601-mRNA-1">
    <property type="protein sequence ID" value="ALUE_0000124601-mRNA-1"/>
    <property type="gene ID" value="ALUE_0000124601"/>
</dbReference>
<sequence length="68" mass="7653">MDLSFYSLHRPTRGRRDLGLRLCSAIWANAMGRRFVVGGVFKVFEVGDVVCRAIVVPTFLTSRFSGFI</sequence>
<accession>A0A0M3HIA1</accession>
<name>A0A0M3HIA1_ASCLU</name>